<dbReference type="Proteomes" id="UP001199469">
    <property type="component" value="Unassembled WGS sequence"/>
</dbReference>
<evidence type="ECO:0000256" key="1">
    <source>
        <dbReference type="SAM" id="MobiDB-lite"/>
    </source>
</evidence>
<protein>
    <submittedName>
        <fullName evidence="2">Uncharacterized protein</fullName>
    </submittedName>
</protein>
<keyword evidence="3" id="KW-1185">Reference proteome</keyword>
<name>A0ABS8P481_9PSEU</name>
<evidence type="ECO:0000313" key="2">
    <source>
        <dbReference type="EMBL" id="MCD2192757.1"/>
    </source>
</evidence>
<feature type="compositionally biased region" description="Polar residues" evidence="1">
    <location>
        <begin position="71"/>
        <end position="83"/>
    </location>
</feature>
<feature type="region of interest" description="Disordered" evidence="1">
    <location>
        <begin position="26"/>
        <end position="83"/>
    </location>
</feature>
<comment type="caution">
    <text evidence="2">The sequence shown here is derived from an EMBL/GenBank/DDBJ whole genome shotgun (WGS) entry which is preliminary data.</text>
</comment>
<dbReference type="EMBL" id="JAJNDB010000001">
    <property type="protein sequence ID" value="MCD2192757.1"/>
    <property type="molecule type" value="Genomic_DNA"/>
</dbReference>
<organism evidence="2 3">
    <name type="scientific">Actinomycetospora endophytica</name>
    <dbReference type="NCBI Taxonomy" id="2291215"/>
    <lineage>
        <taxon>Bacteria</taxon>
        <taxon>Bacillati</taxon>
        <taxon>Actinomycetota</taxon>
        <taxon>Actinomycetes</taxon>
        <taxon>Pseudonocardiales</taxon>
        <taxon>Pseudonocardiaceae</taxon>
        <taxon>Actinomycetospora</taxon>
    </lineage>
</organism>
<gene>
    <name evidence="2" type="ORF">LQ327_05070</name>
</gene>
<proteinExistence type="predicted"/>
<sequence length="83" mass="8154">MAINFSDLDALTGEVLPERTVLSTVSTPFNNAGGSDSSHGAAGINGQQGEVSHGTPGLLGSLGLGSENPHSDLSSTPGAFGTS</sequence>
<dbReference type="RefSeq" id="WP_230730428.1">
    <property type="nucleotide sequence ID" value="NZ_JAJNDB010000001.1"/>
</dbReference>
<accession>A0ABS8P481</accession>
<reference evidence="2 3" key="1">
    <citation type="submission" date="2021-11" db="EMBL/GenBank/DDBJ databases">
        <title>Draft genome sequence of Actinomycetospora sp. SF1 isolated from the rhizosphere soil.</title>
        <authorList>
            <person name="Duangmal K."/>
            <person name="Chantavorakit T."/>
        </authorList>
    </citation>
    <scope>NUCLEOTIDE SEQUENCE [LARGE SCALE GENOMIC DNA]</scope>
    <source>
        <strain evidence="2 3">TBRC 5722</strain>
    </source>
</reference>
<feature type="compositionally biased region" description="Low complexity" evidence="1">
    <location>
        <begin position="32"/>
        <end position="42"/>
    </location>
</feature>
<evidence type="ECO:0000313" key="3">
    <source>
        <dbReference type="Proteomes" id="UP001199469"/>
    </source>
</evidence>